<keyword evidence="1" id="KW-0677">Repeat</keyword>
<dbReference type="GO" id="GO:0030688">
    <property type="term" value="C:preribosome, small subunit precursor"/>
    <property type="evidence" value="ECO:0007669"/>
    <property type="project" value="TreeGrafter"/>
</dbReference>
<dbReference type="Proteomes" id="UP000323000">
    <property type="component" value="Chromosome 2"/>
</dbReference>
<dbReference type="GO" id="GO:0000056">
    <property type="term" value="P:ribosomal small subunit export from nucleus"/>
    <property type="evidence" value="ECO:0007669"/>
    <property type="project" value="TreeGrafter"/>
</dbReference>
<feature type="region of interest" description="Disordered" evidence="4">
    <location>
        <begin position="882"/>
        <end position="903"/>
    </location>
</feature>
<feature type="compositionally biased region" description="Basic residues" evidence="4">
    <location>
        <begin position="954"/>
        <end position="963"/>
    </location>
</feature>
<name>A0A5C7IGA4_9ROSI</name>
<dbReference type="InterPro" id="IPR001313">
    <property type="entry name" value="Pumilio_RNA-bd_rpt"/>
</dbReference>
<dbReference type="GO" id="GO:0030686">
    <property type="term" value="C:90S preribosome"/>
    <property type="evidence" value="ECO:0007669"/>
    <property type="project" value="TreeGrafter"/>
</dbReference>
<dbReference type="SMART" id="SM00025">
    <property type="entry name" value="Pumilio"/>
    <property type="match status" value="6"/>
</dbReference>
<gene>
    <name evidence="5" type="ORF">EZV62_003106</name>
</gene>
<sequence length="1123" mass="125314">MTSILNTIRPQSRHPIEYDSGVDFITDKAPALCKAPIALFNILCHKTDALNDALDDDLRGLKVAIPLISFITDKAPTLCKALTALFNIFCHKTDALIDALDDDLRGLKVTIPLISIYSNAKRHRFEAEAKRVTICLLFFLALGFSQLGTLKQWQRTDFASNSTALHRAALAVARRSLTVWLFYGRCLAAACCWATTGWIFWLPIFNAFMLLWGYLMTHVYFQLEGLLSERFRTRNLVEDSLMGEDNQSYKHGRNKKGLGRKAKKESFGFDGDNSNKYLSGSGIDGTMKGRKSWQHHNASEPQTSVVRKQVDPELVKYFSEIANLFESNEVELEERSVLCRSALEETRGKEFELATDYIISHTLQMLLEGCDVDHLCGFLQGCAEVFPAIAMDRSGSHVAESALKSLAMHLQDEQAYSVVEETLTMICKVIVGNPVDLMCNCYGSHVLRSLLCVCKGVPLDSSGFHRAKPSIILAERLNLNAPRSDRNDTPYSHPAFPDLLKSLISEMLRCSKNDIKMLQTDQYSSLVLQACFQLITALKLLVGHDQELLKIIPTLLGCSKENVREGNLIEMTVVGDVLELMKETAFSHLMEVILEVAPESLYNEMFTKVFKNSLFKLSTHHCANFVIQALISHARNQDQMVLIWEELGAKFRELFEMGRAGVIAALIAANQRLHTHEHKCCQALSAAVCSTNESPRCIVPRILFLESYFSCGGDRSNWNWPNGVKMHVIGSLILQAVFRFQSEHIQPFITSITSMEADHVFETAKDAGGARVIEAFLSSNASGKQKHRLVVKLRGHFGELSMHSSGSFTVEKCFTAGSLSLREAIASELSAVQIELSKTKQGFLLRKLDIDGFSARPDQWKLRQSSKQSTYKEFYAAFGSSETNSSKKDTFLADSSKPASNSNNIKTMREEIDHCLGSAAPSTSLSGSKRRTEKEEQRSEKYTKQEMGDDVSKGKKKKSKKKKDQVFSEDTGASSKGAENATKQFLSTDKEVKKRHSKDKPSKSSKKLKVDRISESRTTTTAAKAIECAFIVSCAVLSERVSELLYVETLPLALEEVFLHFILAVEEANPHPSVLFGIFYTDEPDSIHQVNRSPVGVALILALILFLLYNRVSIFDGDNDSGD</sequence>
<dbReference type="Pfam" id="PF22493">
    <property type="entry name" value="PUF_NOP9"/>
    <property type="match status" value="1"/>
</dbReference>
<evidence type="ECO:0000313" key="5">
    <source>
        <dbReference type="EMBL" id="TXG68171.1"/>
    </source>
</evidence>
<dbReference type="Gene3D" id="1.25.10.10">
    <property type="entry name" value="Leucine-rich Repeat Variant"/>
    <property type="match status" value="2"/>
</dbReference>
<keyword evidence="6" id="KW-1185">Reference proteome</keyword>
<dbReference type="AlphaFoldDB" id="A0A5C7IGA4"/>
<accession>A0A5C7IGA4</accession>
<dbReference type="EMBL" id="VAHF01000002">
    <property type="protein sequence ID" value="TXG68171.1"/>
    <property type="molecule type" value="Genomic_DNA"/>
</dbReference>
<dbReference type="InterPro" id="IPR040000">
    <property type="entry name" value="NOP9"/>
</dbReference>
<proteinExistence type="predicted"/>
<evidence type="ECO:0008006" key="7">
    <source>
        <dbReference type="Google" id="ProtNLM"/>
    </source>
</evidence>
<dbReference type="GO" id="GO:0000480">
    <property type="term" value="P:endonucleolytic cleavage in 5'-ETS of tricistronic rRNA transcript (SSU-rRNA, 5.8S rRNA, LSU-rRNA)"/>
    <property type="evidence" value="ECO:0007669"/>
    <property type="project" value="TreeGrafter"/>
</dbReference>
<evidence type="ECO:0000256" key="3">
    <source>
        <dbReference type="ARBA" id="ARBA00022884"/>
    </source>
</evidence>
<dbReference type="InterPro" id="IPR016024">
    <property type="entry name" value="ARM-type_fold"/>
</dbReference>
<keyword evidence="2" id="KW-0810">Translation regulation</keyword>
<feature type="compositionally biased region" description="Basic residues" evidence="4">
    <location>
        <begin position="993"/>
        <end position="1007"/>
    </location>
</feature>
<dbReference type="GO" id="GO:0006417">
    <property type="term" value="P:regulation of translation"/>
    <property type="evidence" value="ECO:0007669"/>
    <property type="project" value="UniProtKB-KW"/>
</dbReference>
<dbReference type="GO" id="GO:0005730">
    <property type="term" value="C:nucleolus"/>
    <property type="evidence" value="ECO:0007669"/>
    <property type="project" value="TreeGrafter"/>
</dbReference>
<dbReference type="GO" id="GO:0000472">
    <property type="term" value="P:endonucleolytic cleavage to generate mature 5'-end of SSU-rRNA from (SSU-rRNA, 5.8S rRNA, LSU-rRNA)"/>
    <property type="evidence" value="ECO:0007669"/>
    <property type="project" value="TreeGrafter"/>
</dbReference>
<feature type="region of interest" description="Disordered" evidence="4">
    <location>
        <begin position="916"/>
        <end position="1013"/>
    </location>
</feature>
<dbReference type="GO" id="GO:0000447">
    <property type="term" value="P:endonucleolytic cleavage in ITS1 to separate SSU-rRNA from 5.8S rRNA and LSU-rRNA from tricistronic rRNA transcript (SSU-rRNA, 5.8S rRNA, LSU-rRNA)"/>
    <property type="evidence" value="ECO:0007669"/>
    <property type="project" value="TreeGrafter"/>
</dbReference>
<dbReference type="GO" id="GO:0003723">
    <property type="term" value="F:RNA binding"/>
    <property type="evidence" value="ECO:0007669"/>
    <property type="project" value="UniProtKB-KW"/>
</dbReference>
<evidence type="ECO:0000313" key="6">
    <source>
        <dbReference type="Proteomes" id="UP000323000"/>
    </source>
</evidence>
<dbReference type="SUPFAM" id="SSF48371">
    <property type="entry name" value="ARM repeat"/>
    <property type="match status" value="2"/>
</dbReference>
<reference evidence="6" key="1">
    <citation type="journal article" date="2019" name="Gigascience">
        <title>De novo genome assembly of the endangered Acer yangbiense, a plant species with extremely small populations endemic to Yunnan Province, China.</title>
        <authorList>
            <person name="Yang J."/>
            <person name="Wariss H.M."/>
            <person name="Tao L."/>
            <person name="Zhang R."/>
            <person name="Yun Q."/>
            <person name="Hollingsworth P."/>
            <person name="Dao Z."/>
            <person name="Luo G."/>
            <person name="Guo H."/>
            <person name="Ma Y."/>
            <person name="Sun W."/>
        </authorList>
    </citation>
    <scope>NUCLEOTIDE SEQUENCE [LARGE SCALE GENOMIC DNA]</scope>
    <source>
        <strain evidence="6">cv. Malutang</strain>
    </source>
</reference>
<dbReference type="PANTHER" id="PTHR13102">
    <property type="entry name" value="NUCLEOLAR PROTEIN 9"/>
    <property type="match status" value="1"/>
</dbReference>
<organism evidence="5 6">
    <name type="scientific">Acer yangbiense</name>
    <dbReference type="NCBI Taxonomy" id="1000413"/>
    <lineage>
        <taxon>Eukaryota</taxon>
        <taxon>Viridiplantae</taxon>
        <taxon>Streptophyta</taxon>
        <taxon>Embryophyta</taxon>
        <taxon>Tracheophyta</taxon>
        <taxon>Spermatophyta</taxon>
        <taxon>Magnoliopsida</taxon>
        <taxon>eudicotyledons</taxon>
        <taxon>Gunneridae</taxon>
        <taxon>Pentapetalae</taxon>
        <taxon>rosids</taxon>
        <taxon>malvids</taxon>
        <taxon>Sapindales</taxon>
        <taxon>Sapindaceae</taxon>
        <taxon>Hippocastanoideae</taxon>
        <taxon>Acereae</taxon>
        <taxon>Acer</taxon>
    </lineage>
</organism>
<protein>
    <recommendedName>
        <fullName evidence="7">PUM-HD domain-containing protein</fullName>
    </recommendedName>
</protein>
<evidence type="ECO:0000256" key="1">
    <source>
        <dbReference type="ARBA" id="ARBA00022737"/>
    </source>
</evidence>
<feature type="compositionally biased region" description="Basic and acidic residues" evidence="4">
    <location>
        <begin position="930"/>
        <end position="953"/>
    </location>
</feature>
<keyword evidence="3" id="KW-0694">RNA-binding</keyword>
<evidence type="ECO:0000256" key="4">
    <source>
        <dbReference type="SAM" id="MobiDB-lite"/>
    </source>
</evidence>
<comment type="caution">
    <text evidence="5">The sequence shown here is derived from an EMBL/GenBank/DDBJ whole genome shotgun (WGS) entry which is preliminary data.</text>
</comment>
<dbReference type="PANTHER" id="PTHR13102:SF0">
    <property type="entry name" value="NUCLEOLAR PROTEIN 9"/>
    <property type="match status" value="1"/>
</dbReference>
<dbReference type="InterPro" id="IPR011989">
    <property type="entry name" value="ARM-like"/>
</dbReference>
<evidence type="ECO:0000256" key="2">
    <source>
        <dbReference type="ARBA" id="ARBA00022845"/>
    </source>
</evidence>
<dbReference type="OrthoDB" id="392571at2759"/>